<protein>
    <recommendedName>
        <fullName evidence="3 8">Superoxide dismutase</fullName>
        <ecNumber evidence="3 8">1.15.1.1</ecNumber>
    </recommendedName>
</protein>
<comment type="function">
    <text evidence="8">Destroys radicals which are normally produced within the cells and which are toxic to biological systems.</text>
</comment>
<comment type="catalytic activity">
    <reaction evidence="6 8">
        <text>2 superoxide + 2 H(+) = H2O2 + O2</text>
        <dbReference type="Rhea" id="RHEA:20696"/>
        <dbReference type="ChEBI" id="CHEBI:15378"/>
        <dbReference type="ChEBI" id="CHEBI:15379"/>
        <dbReference type="ChEBI" id="CHEBI:16240"/>
        <dbReference type="ChEBI" id="CHEBI:18421"/>
        <dbReference type="EC" id="1.15.1.1"/>
    </reaction>
</comment>
<dbReference type="Gene3D" id="3.55.40.20">
    <property type="entry name" value="Iron/manganese superoxide dismutase, C-terminal domain"/>
    <property type="match status" value="1"/>
</dbReference>
<feature type="binding site" evidence="7">
    <location>
        <position position="168"/>
    </location>
    <ligand>
        <name>Mn(2+)</name>
        <dbReference type="ChEBI" id="CHEBI:29035"/>
    </ligand>
</feature>
<dbReference type="Pfam" id="PF00081">
    <property type="entry name" value="Sod_Fe_N"/>
    <property type="match status" value="1"/>
</dbReference>
<dbReference type="STRING" id="859654.BVAF_021"/>
<dbReference type="PIRSF" id="PIRSF000349">
    <property type="entry name" value="SODismutase"/>
    <property type="match status" value="1"/>
</dbReference>
<keyword evidence="4 7" id="KW-0479">Metal-binding</keyword>
<evidence type="ECO:0000313" key="11">
    <source>
        <dbReference type="EMBL" id="ADV33435.1"/>
    </source>
</evidence>
<evidence type="ECO:0000256" key="3">
    <source>
        <dbReference type="ARBA" id="ARBA00012682"/>
    </source>
</evidence>
<dbReference type="GO" id="GO:0005737">
    <property type="term" value="C:cytoplasm"/>
    <property type="evidence" value="ECO:0007669"/>
    <property type="project" value="TreeGrafter"/>
</dbReference>
<dbReference type="InterPro" id="IPR036324">
    <property type="entry name" value="Mn/Fe_SOD_N_sf"/>
</dbReference>
<proteinExistence type="inferred from homology"/>
<dbReference type="GO" id="GO:0046872">
    <property type="term" value="F:metal ion binding"/>
    <property type="evidence" value="ECO:0007669"/>
    <property type="project" value="UniProtKB-KW"/>
</dbReference>
<dbReference type="KEGG" id="bva:BVAF_021"/>
<dbReference type="InterPro" id="IPR019831">
    <property type="entry name" value="Mn/Fe_SOD_N"/>
</dbReference>
<name>E8Q5W6_BLOVB</name>
<feature type="domain" description="Manganese/iron superoxide dismutase N-terminal" evidence="9">
    <location>
        <begin position="3"/>
        <end position="89"/>
    </location>
</feature>
<dbReference type="Gene3D" id="1.10.287.990">
    <property type="entry name" value="Fe,Mn superoxide dismutase (SOD) domain"/>
    <property type="match status" value="1"/>
</dbReference>
<dbReference type="InterPro" id="IPR019833">
    <property type="entry name" value="Mn/Fe_SOD_BS"/>
</dbReference>
<dbReference type="InterPro" id="IPR036314">
    <property type="entry name" value="SOD_C_sf"/>
</dbReference>
<sequence length="209" mass="24836">MVFKLPDLSYSYDSLEPFFDAKTMEIHYSKHHQAYINNANSALKNLPKFSNLTIENLIKQLDFLPQEKKDILRNNGGGHFNHSLFWKSLKLGTELKGSLKKAIENTFIDYNNFKKEFEQVSMSRFGSGWTWLIIHNNNLKIVSTPNQDNPLMENKLSHTYGFPIFGLDLWEHSYYLKYQNRRLDYVKAFWNIINWDEASRRFDESFYLN</sequence>
<dbReference type="FunFam" id="1.10.287.990:FF:000001">
    <property type="entry name" value="Superoxide dismutase"/>
    <property type="match status" value="1"/>
</dbReference>
<dbReference type="EMBL" id="CP002189">
    <property type="protein sequence ID" value="ADV33435.1"/>
    <property type="molecule type" value="Genomic_DNA"/>
</dbReference>
<organism evidence="11 12">
    <name type="scientific">Blochmanniella vafra (strain BVAF)</name>
    <dbReference type="NCBI Taxonomy" id="859654"/>
    <lineage>
        <taxon>Bacteria</taxon>
        <taxon>Pseudomonadati</taxon>
        <taxon>Pseudomonadota</taxon>
        <taxon>Gammaproteobacteria</taxon>
        <taxon>Enterobacterales</taxon>
        <taxon>Enterobacteriaceae</taxon>
        <taxon>ant endosymbionts</taxon>
        <taxon>Candidatus Blochmanniella</taxon>
    </lineage>
</organism>
<evidence type="ECO:0000256" key="1">
    <source>
        <dbReference type="ARBA" id="ARBA00002170"/>
    </source>
</evidence>
<evidence type="ECO:0000256" key="7">
    <source>
        <dbReference type="PIRSR" id="PIRSR000349-1"/>
    </source>
</evidence>
<dbReference type="InterPro" id="IPR019832">
    <property type="entry name" value="Mn/Fe_SOD_C"/>
</dbReference>
<dbReference type="HOGENOM" id="CLU_031625_0_1_6"/>
<reference evidence="11 12" key="1">
    <citation type="journal article" date="2010" name="BMC Genomics">
        <title>Unprecedented loss of ammonia assimilation capability in a urease-encoding bacterial mutualist.</title>
        <authorList>
            <person name="Williams L.E."/>
            <person name="Wernegreen J.J."/>
        </authorList>
    </citation>
    <scope>NUCLEOTIDE SEQUENCE [LARGE SCALE GENOMIC DNA]</scope>
    <source>
        <strain evidence="11 12">BVAF</strain>
    </source>
</reference>
<evidence type="ECO:0000256" key="6">
    <source>
        <dbReference type="ARBA" id="ARBA00049204"/>
    </source>
</evidence>
<dbReference type="PANTHER" id="PTHR43595:SF2">
    <property type="entry name" value="SMALL RIBOSOMAL SUBUNIT PROTEIN MS42"/>
    <property type="match status" value="1"/>
</dbReference>
<feature type="binding site" evidence="7">
    <location>
        <position position="27"/>
    </location>
    <ligand>
        <name>Mn(2+)</name>
        <dbReference type="ChEBI" id="CHEBI:29035"/>
    </ligand>
</feature>
<evidence type="ECO:0000313" key="12">
    <source>
        <dbReference type="Proteomes" id="UP000007464"/>
    </source>
</evidence>
<feature type="binding site" evidence="7">
    <location>
        <position position="82"/>
    </location>
    <ligand>
        <name>Mn(2+)</name>
        <dbReference type="ChEBI" id="CHEBI:29035"/>
    </ligand>
</feature>
<accession>E8Q5W6</accession>
<comment type="function">
    <text evidence="1">Destroys superoxide anion radicals which are normally produced within the cells and which are toxic to biological systems.</text>
</comment>
<evidence type="ECO:0000259" key="10">
    <source>
        <dbReference type="Pfam" id="PF02777"/>
    </source>
</evidence>
<comment type="similarity">
    <text evidence="2 8">Belongs to the iron/manganese superoxide dismutase family.</text>
</comment>
<dbReference type="RefSeq" id="WP_013516360.1">
    <property type="nucleotide sequence ID" value="NC_014909.2"/>
</dbReference>
<keyword evidence="12" id="KW-1185">Reference proteome</keyword>
<dbReference type="PANTHER" id="PTHR43595">
    <property type="entry name" value="37S RIBOSOMAL PROTEIN S26, MITOCHONDRIAL"/>
    <property type="match status" value="1"/>
</dbReference>
<dbReference type="SUPFAM" id="SSF54719">
    <property type="entry name" value="Fe,Mn superoxide dismutase (SOD), C-terminal domain"/>
    <property type="match status" value="1"/>
</dbReference>
<keyword evidence="5 8" id="KW-0560">Oxidoreductase</keyword>
<dbReference type="AlphaFoldDB" id="E8Q5W6"/>
<dbReference type="Pfam" id="PF02777">
    <property type="entry name" value="Sod_Fe_C"/>
    <property type="match status" value="1"/>
</dbReference>
<feature type="domain" description="Manganese/iron superoxide dismutase C-terminal" evidence="10">
    <location>
        <begin position="96"/>
        <end position="201"/>
    </location>
</feature>
<dbReference type="PROSITE" id="PS00088">
    <property type="entry name" value="SOD_MN"/>
    <property type="match status" value="1"/>
</dbReference>
<evidence type="ECO:0000259" key="9">
    <source>
        <dbReference type="Pfam" id="PF00081"/>
    </source>
</evidence>
<dbReference type="OrthoDB" id="9803125at2"/>
<evidence type="ECO:0000256" key="2">
    <source>
        <dbReference type="ARBA" id="ARBA00008714"/>
    </source>
</evidence>
<feature type="binding site" evidence="7">
    <location>
        <position position="172"/>
    </location>
    <ligand>
        <name>Mn(2+)</name>
        <dbReference type="ChEBI" id="CHEBI:29035"/>
    </ligand>
</feature>
<dbReference type="GO" id="GO:0004784">
    <property type="term" value="F:superoxide dismutase activity"/>
    <property type="evidence" value="ECO:0007669"/>
    <property type="project" value="UniProtKB-EC"/>
</dbReference>
<dbReference type="PRINTS" id="PR01703">
    <property type="entry name" value="MNSODISMTASE"/>
</dbReference>
<dbReference type="InterPro" id="IPR001189">
    <property type="entry name" value="Mn/Fe_SOD"/>
</dbReference>
<dbReference type="EC" id="1.15.1.1" evidence="3 8"/>
<dbReference type="Proteomes" id="UP000007464">
    <property type="component" value="Chromosome"/>
</dbReference>
<dbReference type="SUPFAM" id="SSF46609">
    <property type="entry name" value="Fe,Mn superoxide dismutase (SOD), N-terminal domain"/>
    <property type="match status" value="1"/>
</dbReference>
<evidence type="ECO:0000256" key="8">
    <source>
        <dbReference type="RuleBase" id="RU000414"/>
    </source>
</evidence>
<evidence type="ECO:0000256" key="5">
    <source>
        <dbReference type="ARBA" id="ARBA00023002"/>
    </source>
</evidence>
<evidence type="ECO:0000256" key="4">
    <source>
        <dbReference type="ARBA" id="ARBA00022723"/>
    </source>
</evidence>
<gene>
    <name evidence="11" type="primary">sodA</name>
    <name evidence="11" type="ordered locus">BVAF_021</name>
</gene>